<comment type="caution">
    <text evidence="3">The sequence shown here is derived from an EMBL/GenBank/DDBJ whole genome shotgun (WGS) entry which is preliminary data.</text>
</comment>
<protein>
    <submittedName>
        <fullName evidence="3">Uncharacterized protein</fullName>
    </submittedName>
</protein>
<name>A0ABP1PXJ1_9HEXA</name>
<keyword evidence="4" id="KW-1185">Reference proteome</keyword>
<feature type="chain" id="PRO_5047004355" evidence="2">
    <location>
        <begin position="22"/>
        <end position="742"/>
    </location>
</feature>
<dbReference type="EMBL" id="CAXLJM020000015">
    <property type="protein sequence ID" value="CAL8081622.1"/>
    <property type="molecule type" value="Genomic_DNA"/>
</dbReference>
<gene>
    <name evidence="3" type="ORF">ODALV1_LOCUS4975</name>
</gene>
<evidence type="ECO:0000313" key="4">
    <source>
        <dbReference type="Proteomes" id="UP001642540"/>
    </source>
</evidence>
<organism evidence="3 4">
    <name type="scientific">Orchesella dallaii</name>
    <dbReference type="NCBI Taxonomy" id="48710"/>
    <lineage>
        <taxon>Eukaryota</taxon>
        <taxon>Metazoa</taxon>
        <taxon>Ecdysozoa</taxon>
        <taxon>Arthropoda</taxon>
        <taxon>Hexapoda</taxon>
        <taxon>Collembola</taxon>
        <taxon>Entomobryomorpha</taxon>
        <taxon>Entomobryoidea</taxon>
        <taxon>Orchesellidae</taxon>
        <taxon>Orchesellinae</taxon>
        <taxon>Orchesella</taxon>
    </lineage>
</organism>
<proteinExistence type="predicted"/>
<feature type="coiled-coil region" evidence="1">
    <location>
        <begin position="532"/>
        <end position="559"/>
    </location>
</feature>
<keyword evidence="1" id="KW-0175">Coiled coil</keyword>
<feature type="signal peptide" evidence="2">
    <location>
        <begin position="1"/>
        <end position="21"/>
    </location>
</feature>
<accession>A0ABP1PXJ1</accession>
<evidence type="ECO:0000256" key="1">
    <source>
        <dbReference type="SAM" id="Coils"/>
    </source>
</evidence>
<evidence type="ECO:0000256" key="2">
    <source>
        <dbReference type="SAM" id="SignalP"/>
    </source>
</evidence>
<keyword evidence="2" id="KW-0732">Signal</keyword>
<sequence>MKLFVTFVICAIAFQSMQTNAAPRQKRWIPERYSDDDYGMDGGVIPSGPNYGSSNNNPNQNYMSYYWPEYFSNSQSGGGMYRAGGGSDNPAHVMVDPVQQLQNVNAYSYAQSYPQSPEMVNYNPSGRTHPTEHDGRAGLLAGLLGSHQKPAISSTSQLILMNPQQTQQSFSVVPLDNQRFEPQQQIFSDAVLLNAMQNHPSAFGLSQPAHASTLEVNLLNNNQDFQHPFDSNMNLADLEILNNNHQLNSHSSPFIFHNQELLALDALGGNQQLAFPNNFNQFTSSPHIVVLTKDQLLALQSTTNTNPFSEFTPVSTQNNAKKIFFTSNINGISNQERINAEILALQQPQSFTNNDAILVSTSGESVKGSNLVQDSTLKKAMIQAEIANLEKVQSASQVKSDQKSPVVVVVSDQSTLQENHPAERIIISDVGVQNIQSSSPIASQKHTLSKESIANAIQLAFAQRQESREPHATVLKLDATDNSQGNSILISQNDNTALKEAILEVEAFQTEAAIEQAKENRVMAALVQNTNAEQQKETLKVVEQIMENQQNQQAATKNEKNLISVSLAARANDAYNTPISSYQAPSNYPRENYQDTGVPTSLLDTVYPGVSSVVSLPSRGPAPMSIYQPQSQYTSSPSPYQSYPNVAPVYDLPQQYSFPYSSPVSNYGQMVQPVRYGYASVPTNSNVYAPYAGQAISSPVYNSGSGYYAVPRAVRSSVVPQPQPVVRYVYGVQPQVPVNVVG</sequence>
<dbReference type="Proteomes" id="UP001642540">
    <property type="component" value="Unassembled WGS sequence"/>
</dbReference>
<evidence type="ECO:0000313" key="3">
    <source>
        <dbReference type="EMBL" id="CAL8081622.1"/>
    </source>
</evidence>
<reference evidence="3 4" key="1">
    <citation type="submission" date="2024-08" db="EMBL/GenBank/DDBJ databases">
        <authorList>
            <person name="Cucini C."/>
            <person name="Frati F."/>
        </authorList>
    </citation>
    <scope>NUCLEOTIDE SEQUENCE [LARGE SCALE GENOMIC DNA]</scope>
</reference>